<dbReference type="InterPro" id="IPR003689">
    <property type="entry name" value="ZIP"/>
</dbReference>
<evidence type="ECO:0000256" key="3">
    <source>
        <dbReference type="ARBA" id="ARBA00022475"/>
    </source>
</evidence>
<feature type="transmembrane region" description="Helical" evidence="8">
    <location>
        <begin position="247"/>
        <end position="264"/>
    </location>
</feature>
<evidence type="ECO:0000256" key="5">
    <source>
        <dbReference type="ARBA" id="ARBA00022833"/>
    </source>
</evidence>
<dbReference type="Proteomes" id="UP000669060">
    <property type="component" value="Unassembled WGS sequence"/>
</dbReference>
<comment type="similarity">
    <text evidence="2">Belongs to the ZIP transporter (TC 2.A.5) family.</text>
</comment>
<reference evidence="9 10" key="1">
    <citation type="submission" date="2020-12" db="EMBL/GenBank/DDBJ databases">
        <title>Pseudomonas schmalbachii sp. nov. isolated from millipede gut.</title>
        <authorList>
            <person name="Shelomi M."/>
        </authorList>
    </citation>
    <scope>NUCLEOTIDE SEQUENCE [LARGE SCALE GENOMIC DNA]</scope>
    <source>
        <strain evidence="9 10">Milli4</strain>
    </source>
</reference>
<dbReference type="PANTHER" id="PTHR11040">
    <property type="entry name" value="ZINC/IRON TRANSPORTER"/>
    <property type="match status" value="1"/>
</dbReference>
<evidence type="ECO:0000256" key="4">
    <source>
        <dbReference type="ARBA" id="ARBA00022692"/>
    </source>
</evidence>
<dbReference type="RefSeq" id="WP_208312904.1">
    <property type="nucleotide sequence ID" value="NZ_JAELYA010000002.1"/>
</dbReference>
<sequence length="299" mass="30182">MRVIIQNMVEGNGRNLRCLLGVAILLGGGWLLGQRLLELAQAELPAPIYLALHGGLLCALGTAIGALPVLVVRSMPSRVADTLLGFGAGVMLAATAFSLLLPALDAAEALGRSPLAAALLVSLGLGMGAFGLAVFGRVLEDGHRNLEQAPLGALPPRILLFVAAIILHNIPEGMAVGVAAGGGVEGASGLALGIALQDVPEGLAVALVLAGAGMSRGRAMLVGVASGVVEPLFSVLCAWLVGISQMILPWGLAAAAGAMLFVVAREIIPESQRHGHAGEATLGLIVGFCLMMVLDTSLG</sequence>
<evidence type="ECO:0000313" key="9">
    <source>
        <dbReference type="EMBL" id="MBO3275060.1"/>
    </source>
</evidence>
<dbReference type="PANTHER" id="PTHR11040:SF211">
    <property type="entry name" value="ZINC TRANSPORTER ZIP11"/>
    <property type="match status" value="1"/>
</dbReference>
<keyword evidence="5" id="KW-0862">Zinc</keyword>
<keyword evidence="7 8" id="KW-0472">Membrane</keyword>
<organism evidence="9 10">
    <name type="scientific">Pseudomonas schmalbachii</name>
    <dbReference type="NCBI Taxonomy" id="2816993"/>
    <lineage>
        <taxon>Bacteria</taxon>
        <taxon>Pseudomonadati</taxon>
        <taxon>Pseudomonadota</taxon>
        <taxon>Gammaproteobacteria</taxon>
        <taxon>Pseudomonadales</taxon>
        <taxon>Pseudomonadaceae</taxon>
        <taxon>Pseudomonas</taxon>
    </lineage>
</organism>
<keyword evidence="4 8" id="KW-0812">Transmembrane</keyword>
<evidence type="ECO:0000256" key="6">
    <source>
        <dbReference type="ARBA" id="ARBA00022989"/>
    </source>
</evidence>
<feature type="transmembrane region" description="Helical" evidence="8">
    <location>
        <begin position="16"/>
        <end position="36"/>
    </location>
</feature>
<feature type="transmembrane region" description="Helical" evidence="8">
    <location>
        <begin position="48"/>
        <end position="71"/>
    </location>
</feature>
<evidence type="ECO:0000256" key="1">
    <source>
        <dbReference type="ARBA" id="ARBA00004651"/>
    </source>
</evidence>
<evidence type="ECO:0000313" key="10">
    <source>
        <dbReference type="Proteomes" id="UP000669060"/>
    </source>
</evidence>
<dbReference type="EMBL" id="JAELYA010000002">
    <property type="protein sequence ID" value="MBO3275060.1"/>
    <property type="molecule type" value="Genomic_DNA"/>
</dbReference>
<evidence type="ECO:0000256" key="2">
    <source>
        <dbReference type="ARBA" id="ARBA00006939"/>
    </source>
</evidence>
<keyword evidence="10" id="KW-1185">Reference proteome</keyword>
<name>A0ABS3TN18_9PSED</name>
<feature type="transmembrane region" description="Helical" evidence="8">
    <location>
        <begin position="219"/>
        <end position="241"/>
    </location>
</feature>
<comment type="caution">
    <text evidence="9">The sequence shown here is derived from an EMBL/GenBank/DDBJ whole genome shotgun (WGS) entry which is preliminary data.</text>
</comment>
<evidence type="ECO:0000256" key="7">
    <source>
        <dbReference type="ARBA" id="ARBA00023136"/>
    </source>
</evidence>
<dbReference type="Pfam" id="PF02535">
    <property type="entry name" value="Zip"/>
    <property type="match status" value="1"/>
</dbReference>
<evidence type="ECO:0000256" key="8">
    <source>
        <dbReference type="SAM" id="Phobius"/>
    </source>
</evidence>
<proteinExistence type="inferred from homology"/>
<gene>
    <name evidence="9" type="ORF">JFY56_07485</name>
</gene>
<protein>
    <submittedName>
        <fullName evidence="9">ZIP family metal transporter</fullName>
    </submittedName>
</protein>
<feature type="transmembrane region" description="Helical" evidence="8">
    <location>
        <begin position="276"/>
        <end position="294"/>
    </location>
</feature>
<feature type="transmembrane region" description="Helical" evidence="8">
    <location>
        <begin position="116"/>
        <end position="139"/>
    </location>
</feature>
<accession>A0ABS3TN18</accession>
<keyword evidence="3" id="KW-1003">Cell membrane</keyword>
<keyword evidence="6 8" id="KW-1133">Transmembrane helix</keyword>
<feature type="transmembrane region" description="Helical" evidence="8">
    <location>
        <begin position="83"/>
        <end position="104"/>
    </location>
</feature>
<comment type="subcellular location">
    <subcellularLocation>
        <location evidence="1">Cell membrane</location>
        <topology evidence="1">Multi-pass membrane protein</topology>
    </subcellularLocation>
</comment>